<dbReference type="EMBL" id="JBHMBS010000097">
    <property type="protein sequence ID" value="MFB9682486.1"/>
    <property type="molecule type" value="Genomic_DNA"/>
</dbReference>
<evidence type="ECO:0000313" key="1">
    <source>
        <dbReference type="EMBL" id="MFB9682486.1"/>
    </source>
</evidence>
<comment type="caution">
    <text evidence="1">The sequence shown here is derived from an EMBL/GenBank/DDBJ whole genome shotgun (WGS) entry which is preliminary data.</text>
</comment>
<dbReference type="Proteomes" id="UP001589610">
    <property type="component" value="Unassembled WGS sequence"/>
</dbReference>
<gene>
    <name evidence="1" type="ORF">ACFFRH_44100</name>
</gene>
<proteinExistence type="predicted"/>
<organism evidence="1 2">
    <name type="scientific">Streptosporangium vulgare</name>
    <dbReference type="NCBI Taxonomy" id="46190"/>
    <lineage>
        <taxon>Bacteria</taxon>
        <taxon>Bacillati</taxon>
        <taxon>Actinomycetota</taxon>
        <taxon>Actinomycetes</taxon>
        <taxon>Streptosporangiales</taxon>
        <taxon>Streptosporangiaceae</taxon>
        <taxon>Streptosporangium</taxon>
    </lineage>
</organism>
<feature type="non-terminal residue" evidence="1">
    <location>
        <position position="582"/>
    </location>
</feature>
<evidence type="ECO:0000313" key="2">
    <source>
        <dbReference type="Proteomes" id="UP001589610"/>
    </source>
</evidence>
<dbReference type="RefSeq" id="WP_386164157.1">
    <property type="nucleotide sequence ID" value="NZ_JBHMBS010000097.1"/>
</dbReference>
<sequence>PAQGTGLIWSGKGTTSYTSGGNAWVQVPAAKLNDGMKIRWRVRGITTAGVEGQWSPWQNATVDVTKPAASDLGLTPATKGATSWTASSVTPWVYAKVSDPDSRASRLWAQFEHDPAATGQGTGLIWEGRGATAYASGGNAWVQVPTAKLSDGMKVRWRVRGETTIGTLGPWTDWTATSIDLRKPSVAGSSMTPATWDAGTWTAAAASPWLYAKVTDPENRNSLLAAEIEHDPTATGQGSGLIWTGKSAQPYRSGDNALVQVPAGKLSDGMKVRWRVRGETTTGALGPWTDWTQARIDLHKPSVESLGMDPALQGSASWTAGTLTPWLYAKVTDPENRSSKLNVEVEHDPAAAGQGTGLIWSGASDKAYAPGTNAWAAVPTGKLTDGWHIRWRARATTTSGVSGPWSAWVSARVDTTIFKTIPPGPVVSKVSAPVGQLVSGVWVLPSASPAFTAAISDVDRRPGVLEAEVEHDPSATGQGSGLIWSGQGRTFGETCFTGQTCSASHQSPAATRLQNGWLIRWRVRAVVQSTDSSGALVAGPWSEWLAGRVDTSKPVVSELSAYPGQQTSGLWTLPSTQPTFSA</sequence>
<accession>A0ABV5TW87</accession>
<protein>
    <submittedName>
        <fullName evidence="1">Uncharacterized protein</fullName>
    </submittedName>
</protein>
<feature type="non-terminal residue" evidence="1">
    <location>
        <position position="1"/>
    </location>
</feature>
<name>A0ABV5TW87_9ACTN</name>
<reference evidence="1 2" key="1">
    <citation type="submission" date="2024-09" db="EMBL/GenBank/DDBJ databases">
        <authorList>
            <person name="Sun Q."/>
            <person name="Mori K."/>
        </authorList>
    </citation>
    <scope>NUCLEOTIDE SEQUENCE [LARGE SCALE GENOMIC DNA]</scope>
    <source>
        <strain evidence="1 2">JCM 3028</strain>
    </source>
</reference>
<keyword evidence="2" id="KW-1185">Reference proteome</keyword>